<reference evidence="1" key="1">
    <citation type="submission" date="2018-05" db="EMBL/GenBank/DDBJ databases">
        <authorList>
            <person name="Lanie J.A."/>
            <person name="Ng W.-L."/>
            <person name="Kazmierczak K.M."/>
            <person name="Andrzejewski T.M."/>
            <person name="Davidsen T.M."/>
            <person name="Wayne K.J."/>
            <person name="Tettelin H."/>
            <person name="Glass J.I."/>
            <person name="Rusch D."/>
            <person name="Podicherti R."/>
            <person name="Tsui H.-C.T."/>
            <person name="Winkler M.E."/>
        </authorList>
    </citation>
    <scope>NUCLEOTIDE SEQUENCE</scope>
</reference>
<proteinExistence type="predicted"/>
<evidence type="ECO:0000313" key="1">
    <source>
        <dbReference type="EMBL" id="SUZ53682.1"/>
    </source>
</evidence>
<protein>
    <recommendedName>
        <fullName evidence="2">Outer membrane protein beta-barrel domain-containing protein</fullName>
    </recommendedName>
</protein>
<sequence>VTEVSIWTTSVRRSTVAMAVLLATSVGAQAQQVIGIRVGQFRVPVEDRGRDVLRTNSDFLAFDISELNGTTFGGDWMLAFGQYAEAGIGLEFYQNTVSTSYREWFNDGSEIELDLTLRTVSVPLTARFFPTGRDAGIQPYFGGGLAIHFWRYTESGELLDFSDFVFTNVPALLSGEFIDQGVTFGPLVFGGIRIPLGLVHLGGELRYRLNTESQLSGPVFAATTLDIGGMSLLATVQFKIP</sequence>
<feature type="non-terminal residue" evidence="1">
    <location>
        <position position="1"/>
    </location>
</feature>
<organism evidence="1">
    <name type="scientific">marine metagenome</name>
    <dbReference type="NCBI Taxonomy" id="408172"/>
    <lineage>
        <taxon>unclassified sequences</taxon>
        <taxon>metagenomes</taxon>
        <taxon>ecological metagenomes</taxon>
    </lineage>
</organism>
<accession>A0A381NGG2</accession>
<name>A0A381NGG2_9ZZZZ</name>
<gene>
    <name evidence="1" type="ORF">METZ01_LOCUS6536</name>
</gene>
<dbReference type="AlphaFoldDB" id="A0A381NGG2"/>
<dbReference type="EMBL" id="UINC01000343">
    <property type="protein sequence ID" value="SUZ53682.1"/>
    <property type="molecule type" value="Genomic_DNA"/>
</dbReference>
<evidence type="ECO:0008006" key="2">
    <source>
        <dbReference type="Google" id="ProtNLM"/>
    </source>
</evidence>